<sequence>MEIDKISIGALSETAENQHTSHYNDIDFDELEKFIDIDFEIFNIASPIPTPPPETVEMLNVSIPASAELPHDAIIHEEPNNINVIEMISSRADNGGNDRKERVSEQHHDKNCVCLGGSSKSLSFNKKKIFYSPEILAEISRTDPRKAKRIIARRNAVKKSKEKKKNYVNELEKKVKSLQIEADNATAQRVMAKNEASTLANGNKQIKESIEFMIQHQEMQKAFMKSLKEQIQMLKIHIEGQTKAMMNSSFGELSSSQLQLQASHQSPAATTEYMPPSPPLVTPPPTPVGQPLSDNFIITNSSNFNPLN</sequence>
<dbReference type="EMBL" id="DF973623">
    <property type="protein sequence ID" value="GAU36257.1"/>
    <property type="molecule type" value="Genomic_DNA"/>
</dbReference>
<evidence type="ECO:0000313" key="3">
    <source>
        <dbReference type="EMBL" id="GAU36257.1"/>
    </source>
</evidence>
<feature type="coiled-coil region" evidence="1">
    <location>
        <begin position="154"/>
        <end position="195"/>
    </location>
</feature>
<keyword evidence="1" id="KW-0175">Coiled coil</keyword>
<evidence type="ECO:0000313" key="4">
    <source>
        <dbReference type="Proteomes" id="UP000242715"/>
    </source>
</evidence>
<keyword evidence="4" id="KW-1185">Reference proteome</keyword>
<feature type="compositionally biased region" description="Low complexity" evidence="2">
    <location>
        <begin position="255"/>
        <end position="266"/>
    </location>
</feature>
<protein>
    <recommendedName>
        <fullName evidence="5">BZIP domain-containing protein</fullName>
    </recommendedName>
</protein>
<evidence type="ECO:0000256" key="1">
    <source>
        <dbReference type="SAM" id="Coils"/>
    </source>
</evidence>
<dbReference type="AlphaFoldDB" id="A0A2Z6P1E2"/>
<gene>
    <name evidence="3" type="ORF">TSUD_214540</name>
</gene>
<feature type="compositionally biased region" description="Pro residues" evidence="2">
    <location>
        <begin position="275"/>
        <end position="288"/>
    </location>
</feature>
<name>A0A2Z6P1E2_TRISU</name>
<dbReference type="GO" id="GO:0003700">
    <property type="term" value="F:DNA-binding transcription factor activity"/>
    <property type="evidence" value="ECO:0007669"/>
    <property type="project" value="TreeGrafter"/>
</dbReference>
<dbReference type="PANTHER" id="PTHR13690">
    <property type="entry name" value="TRANSCRIPTION FACTOR POSF21-RELATED"/>
    <property type="match status" value="1"/>
</dbReference>
<reference evidence="4" key="1">
    <citation type="journal article" date="2017" name="Front. Plant Sci.">
        <title>Climate Clever Clovers: New Paradigm to Reduce the Environmental Footprint of Ruminants by Breeding Low Methanogenic Forages Utilizing Haplotype Variation.</title>
        <authorList>
            <person name="Kaur P."/>
            <person name="Appels R."/>
            <person name="Bayer P.E."/>
            <person name="Keeble-Gagnere G."/>
            <person name="Wang J."/>
            <person name="Hirakawa H."/>
            <person name="Shirasawa K."/>
            <person name="Vercoe P."/>
            <person name="Stefanova K."/>
            <person name="Durmic Z."/>
            <person name="Nichols P."/>
            <person name="Revell C."/>
            <person name="Isobe S.N."/>
            <person name="Edwards D."/>
            <person name="Erskine W."/>
        </authorList>
    </citation>
    <scope>NUCLEOTIDE SEQUENCE [LARGE SCALE GENOMIC DNA]</scope>
    <source>
        <strain evidence="4">cv. Daliak</strain>
    </source>
</reference>
<accession>A0A2Z6P1E2</accession>
<dbReference type="OrthoDB" id="1434619at2759"/>
<dbReference type="Proteomes" id="UP000242715">
    <property type="component" value="Unassembled WGS sequence"/>
</dbReference>
<evidence type="ECO:0008006" key="5">
    <source>
        <dbReference type="Google" id="ProtNLM"/>
    </source>
</evidence>
<organism evidence="3 4">
    <name type="scientific">Trifolium subterraneum</name>
    <name type="common">Subterranean clover</name>
    <dbReference type="NCBI Taxonomy" id="3900"/>
    <lineage>
        <taxon>Eukaryota</taxon>
        <taxon>Viridiplantae</taxon>
        <taxon>Streptophyta</taxon>
        <taxon>Embryophyta</taxon>
        <taxon>Tracheophyta</taxon>
        <taxon>Spermatophyta</taxon>
        <taxon>Magnoliopsida</taxon>
        <taxon>eudicotyledons</taxon>
        <taxon>Gunneridae</taxon>
        <taxon>Pentapetalae</taxon>
        <taxon>rosids</taxon>
        <taxon>fabids</taxon>
        <taxon>Fabales</taxon>
        <taxon>Fabaceae</taxon>
        <taxon>Papilionoideae</taxon>
        <taxon>50 kb inversion clade</taxon>
        <taxon>NPAAA clade</taxon>
        <taxon>Hologalegina</taxon>
        <taxon>IRL clade</taxon>
        <taxon>Trifolieae</taxon>
        <taxon>Trifolium</taxon>
    </lineage>
</organism>
<dbReference type="PANTHER" id="PTHR13690:SF80">
    <property type="entry name" value="BZIP TRANSCRIPTION FACTOR FAMILY PROTEIN-RELATED"/>
    <property type="match status" value="1"/>
</dbReference>
<proteinExistence type="predicted"/>
<evidence type="ECO:0000256" key="2">
    <source>
        <dbReference type="SAM" id="MobiDB-lite"/>
    </source>
</evidence>
<feature type="region of interest" description="Disordered" evidence="2">
    <location>
        <begin position="255"/>
        <end position="291"/>
    </location>
</feature>
<dbReference type="GO" id="GO:0005634">
    <property type="term" value="C:nucleus"/>
    <property type="evidence" value="ECO:0007669"/>
    <property type="project" value="TreeGrafter"/>
</dbReference>